<accession>A0ABP8YN83</accession>
<gene>
    <name evidence="1" type="ORF">GCM10023350_14460</name>
</gene>
<proteinExistence type="predicted"/>
<evidence type="ECO:0000313" key="2">
    <source>
        <dbReference type="Proteomes" id="UP001499882"/>
    </source>
</evidence>
<keyword evidence="2" id="KW-1185">Reference proteome</keyword>
<protein>
    <submittedName>
        <fullName evidence="1">Uncharacterized protein</fullName>
    </submittedName>
</protein>
<dbReference type="Proteomes" id="UP001499882">
    <property type="component" value="Unassembled WGS sequence"/>
</dbReference>
<dbReference type="EMBL" id="BAABKN010000009">
    <property type="protein sequence ID" value="GAA4732194.1"/>
    <property type="molecule type" value="Genomic_DNA"/>
</dbReference>
<comment type="caution">
    <text evidence="1">The sequence shown here is derived from an EMBL/GenBank/DDBJ whole genome shotgun (WGS) entry which is preliminary data.</text>
</comment>
<organism evidence="1 2">
    <name type="scientific">Nocardioides endophyticus</name>
    <dbReference type="NCBI Taxonomy" id="1353775"/>
    <lineage>
        <taxon>Bacteria</taxon>
        <taxon>Bacillati</taxon>
        <taxon>Actinomycetota</taxon>
        <taxon>Actinomycetes</taxon>
        <taxon>Propionibacteriales</taxon>
        <taxon>Nocardioidaceae</taxon>
        <taxon>Nocardioides</taxon>
    </lineage>
</organism>
<evidence type="ECO:0000313" key="1">
    <source>
        <dbReference type="EMBL" id="GAA4732194.1"/>
    </source>
</evidence>
<name>A0ABP8YN83_9ACTN</name>
<sequence>MAQGAVRTPYAFTDRQACLRDEAYNRLGQADYQVLDTGHGRDQDKQRDQHAPRRCLDIPSWVIASLHSHDIPSVARPSSGRLAIPSCSG</sequence>
<reference evidence="2" key="1">
    <citation type="journal article" date="2019" name="Int. J. Syst. Evol. Microbiol.">
        <title>The Global Catalogue of Microorganisms (GCM) 10K type strain sequencing project: providing services to taxonomists for standard genome sequencing and annotation.</title>
        <authorList>
            <consortium name="The Broad Institute Genomics Platform"/>
            <consortium name="The Broad Institute Genome Sequencing Center for Infectious Disease"/>
            <person name="Wu L."/>
            <person name="Ma J."/>
        </authorList>
    </citation>
    <scope>NUCLEOTIDE SEQUENCE [LARGE SCALE GENOMIC DNA]</scope>
    <source>
        <strain evidence="2">JCM 18532</strain>
    </source>
</reference>